<evidence type="ECO:0000256" key="5">
    <source>
        <dbReference type="HAMAP-Rule" id="MF_03174"/>
    </source>
</evidence>
<dbReference type="PANTHER" id="PTHR43330:SF8">
    <property type="entry name" value="METHIONINE AMINOPEPTIDASE 1D, MITOCHONDRIAL"/>
    <property type="match status" value="1"/>
</dbReference>
<comment type="similarity">
    <text evidence="5">Belongs to the peptidase M24A family. Methionine aminopeptidase type 1 subfamily.</text>
</comment>
<evidence type="ECO:0000256" key="2">
    <source>
        <dbReference type="ARBA" id="ARBA00022670"/>
    </source>
</evidence>
<dbReference type="InterPro" id="IPR002467">
    <property type="entry name" value="Pept_M24A_MAP1"/>
</dbReference>
<feature type="binding site" evidence="5">
    <location>
        <position position="272"/>
    </location>
    <ligand>
        <name>a divalent metal cation</name>
        <dbReference type="ChEBI" id="CHEBI:60240"/>
        <label>2</label>
        <note>catalytic</note>
    </ligand>
</feature>
<organism evidence="8 9">
    <name type="scientific">Nezara viridula</name>
    <name type="common">Southern green stink bug</name>
    <name type="synonym">Cimex viridulus</name>
    <dbReference type="NCBI Taxonomy" id="85310"/>
    <lineage>
        <taxon>Eukaryota</taxon>
        <taxon>Metazoa</taxon>
        <taxon>Ecdysozoa</taxon>
        <taxon>Arthropoda</taxon>
        <taxon>Hexapoda</taxon>
        <taxon>Insecta</taxon>
        <taxon>Pterygota</taxon>
        <taxon>Neoptera</taxon>
        <taxon>Paraneoptera</taxon>
        <taxon>Hemiptera</taxon>
        <taxon>Heteroptera</taxon>
        <taxon>Panheteroptera</taxon>
        <taxon>Pentatomomorpha</taxon>
        <taxon>Pentatomoidea</taxon>
        <taxon>Pentatomidae</taxon>
        <taxon>Pentatominae</taxon>
        <taxon>Nezara</taxon>
    </lineage>
</organism>
<feature type="binding site" evidence="5">
    <location>
        <position position="303"/>
    </location>
    <ligand>
        <name>a divalent metal cation</name>
        <dbReference type="ChEBI" id="CHEBI:60240"/>
        <label>1</label>
    </ligand>
</feature>
<dbReference type="Pfam" id="PF00557">
    <property type="entry name" value="Peptidase_M24"/>
    <property type="match status" value="1"/>
</dbReference>
<feature type="binding site" evidence="5">
    <location>
        <position position="161"/>
    </location>
    <ligand>
        <name>a divalent metal cation</name>
        <dbReference type="ChEBI" id="CHEBI:60240"/>
        <label>1</label>
    </ligand>
</feature>
<dbReference type="GO" id="GO:0070006">
    <property type="term" value="F:metalloaminopeptidase activity"/>
    <property type="evidence" value="ECO:0007669"/>
    <property type="project" value="UniProtKB-UniRule"/>
</dbReference>
<feature type="binding site" evidence="5">
    <location>
        <position position="235"/>
    </location>
    <ligand>
        <name>a divalent metal cation</name>
        <dbReference type="ChEBI" id="CHEBI:60240"/>
        <label>2</label>
        <note>catalytic</note>
    </ligand>
</feature>
<dbReference type="OrthoDB" id="3209743at2759"/>
<dbReference type="Gene3D" id="3.90.230.10">
    <property type="entry name" value="Creatinase/methionine aminopeptidase superfamily"/>
    <property type="match status" value="1"/>
</dbReference>
<evidence type="ECO:0000256" key="3">
    <source>
        <dbReference type="ARBA" id="ARBA00022723"/>
    </source>
</evidence>
<protein>
    <recommendedName>
        <fullName evidence="6">Methionine aminopeptidase</fullName>
        <ecNumber evidence="6">3.4.11.18</ecNumber>
    </recommendedName>
</protein>
<evidence type="ECO:0000259" key="7">
    <source>
        <dbReference type="Pfam" id="PF00557"/>
    </source>
</evidence>
<comment type="cofactor">
    <cofactor evidence="5">
        <name>Co(2+)</name>
        <dbReference type="ChEBI" id="CHEBI:48828"/>
    </cofactor>
    <cofactor evidence="5">
        <name>Zn(2+)</name>
        <dbReference type="ChEBI" id="CHEBI:29105"/>
    </cofactor>
    <cofactor evidence="5">
        <name>Mn(2+)</name>
        <dbReference type="ChEBI" id="CHEBI:29035"/>
    </cofactor>
    <cofactor evidence="5">
        <name>Fe(2+)</name>
        <dbReference type="ChEBI" id="CHEBI:29033"/>
    </cofactor>
    <text evidence="5">Binds 2 divalent metal cations per subunit. Has a high-affinity and a low affinity metal-binding site. The true nature of the physiological cofactor is under debate. The enzyme is active with cobalt, zinc, manganese or divalent iron ions. Most likely, methionine aminopeptidases function as mononuclear Fe(2+)-metalloproteases under physiological conditions, and the catalytically relevant metal-binding site has been assigned to the histidine-containing high-affinity site.</text>
</comment>
<sequence length="317" mass="35059">MGLRTDFLLTNLFKCVRTYSTFSTQKTSCGYKYNIVQPYPVSHQLTVGKEVEKPEYWESGIPSQGPKEIEIKTKELINTMKDTCQLAKTILSSVREFIKAGITTDDIDIFVHRHCIDHGAYPSPLNYHHFPKSVCTSVNNVVCHGIPDKRPLQEGEMLNVDVTVYRNGVHGDCSAMFFVGEVDPDAIKLSNATKEALEAGIAACKPGQPFSVIGKVIEQVAKEKGYAVVPAFIGHGIGSYFHGPPDVYHFDVSGTSRDEGFIMKPGMTFTIEPILSEGGTDVTILEDDWTAVTDDDSRTAQWEHTVLITKHGVEILT</sequence>
<dbReference type="PRINTS" id="PR00599">
    <property type="entry name" value="MAPEPTIDASE"/>
</dbReference>
<keyword evidence="4 5" id="KW-0378">Hydrolase</keyword>
<gene>
    <name evidence="8" type="ORF">NEZAVI_LOCUS12331</name>
</gene>
<accession>A0A9P0HKV3</accession>
<dbReference type="GO" id="GO:0046872">
    <property type="term" value="F:metal ion binding"/>
    <property type="evidence" value="ECO:0007669"/>
    <property type="project" value="UniProtKB-UniRule"/>
</dbReference>
<dbReference type="EC" id="3.4.11.18" evidence="6"/>
<feature type="binding site" evidence="5">
    <location>
        <position position="242"/>
    </location>
    <ligand>
        <name>substrate</name>
    </ligand>
</feature>
<dbReference type="InterPro" id="IPR036005">
    <property type="entry name" value="Creatinase/aminopeptidase-like"/>
</dbReference>
<dbReference type="NCBIfam" id="TIGR00500">
    <property type="entry name" value="met_pdase_I"/>
    <property type="match status" value="1"/>
</dbReference>
<feature type="binding site" evidence="5">
    <location>
        <position position="172"/>
    </location>
    <ligand>
        <name>a divalent metal cation</name>
        <dbReference type="ChEBI" id="CHEBI:60240"/>
        <label>2</label>
        <note>catalytic</note>
    </ligand>
</feature>
<dbReference type="PANTHER" id="PTHR43330">
    <property type="entry name" value="METHIONINE AMINOPEPTIDASE"/>
    <property type="match status" value="1"/>
</dbReference>
<name>A0A9P0HKV3_NEZVI</name>
<dbReference type="CDD" id="cd01086">
    <property type="entry name" value="MetAP1"/>
    <property type="match status" value="1"/>
</dbReference>
<keyword evidence="1 5" id="KW-0031">Aminopeptidase</keyword>
<keyword evidence="2 5" id="KW-0645">Protease</keyword>
<feature type="binding site" evidence="5">
    <location>
        <position position="303"/>
    </location>
    <ligand>
        <name>a divalent metal cation</name>
        <dbReference type="ChEBI" id="CHEBI:60240"/>
        <label>2</label>
        <note>catalytic</note>
    </ligand>
</feature>
<keyword evidence="3 5" id="KW-0479">Metal-binding</keyword>
<evidence type="ECO:0000313" key="8">
    <source>
        <dbReference type="EMBL" id="CAH1403775.1"/>
    </source>
</evidence>
<dbReference type="Proteomes" id="UP001152798">
    <property type="component" value="Chromosome 5"/>
</dbReference>
<feature type="domain" description="Peptidase M24" evidence="7">
    <location>
        <begin position="79"/>
        <end position="310"/>
    </location>
</feature>
<comment type="function">
    <text evidence="6">Cotranslationally removes the N-terminal methionine from nascent proteins. The N-terminal methionine is often cleaved when the second residue in the primary sequence is small and uncharged (Met-Ala-, Cys, Gly, Pro, Ser, Thr, or Val).</text>
</comment>
<keyword evidence="9" id="KW-1185">Reference proteome</keyword>
<dbReference type="GO" id="GO:0006508">
    <property type="term" value="P:proteolysis"/>
    <property type="evidence" value="ECO:0007669"/>
    <property type="project" value="UniProtKB-KW"/>
</dbReference>
<dbReference type="InterPro" id="IPR000994">
    <property type="entry name" value="Pept_M24"/>
</dbReference>
<dbReference type="SUPFAM" id="SSF55920">
    <property type="entry name" value="Creatinase/aminopeptidase"/>
    <property type="match status" value="1"/>
</dbReference>
<proteinExistence type="inferred from homology"/>
<evidence type="ECO:0000256" key="1">
    <source>
        <dbReference type="ARBA" id="ARBA00022438"/>
    </source>
</evidence>
<dbReference type="HAMAP" id="MF_01974">
    <property type="entry name" value="MetAP_1"/>
    <property type="match status" value="1"/>
</dbReference>
<dbReference type="EMBL" id="OV725081">
    <property type="protein sequence ID" value="CAH1403775.1"/>
    <property type="molecule type" value="Genomic_DNA"/>
</dbReference>
<reference evidence="8" key="1">
    <citation type="submission" date="2022-01" db="EMBL/GenBank/DDBJ databases">
        <authorList>
            <person name="King R."/>
        </authorList>
    </citation>
    <scope>NUCLEOTIDE SEQUENCE</scope>
</reference>
<feature type="binding site" evidence="5">
    <location>
        <position position="172"/>
    </location>
    <ligand>
        <name>a divalent metal cation</name>
        <dbReference type="ChEBI" id="CHEBI:60240"/>
        <label>1</label>
    </ligand>
</feature>
<dbReference type="AlphaFoldDB" id="A0A9P0HKV3"/>
<feature type="binding site" evidence="5">
    <location>
        <position position="144"/>
    </location>
    <ligand>
        <name>substrate</name>
    </ligand>
</feature>
<evidence type="ECO:0000256" key="6">
    <source>
        <dbReference type="RuleBase" id="RU003653"/>
    </source>
</evidence>
<evidence type="ECO:0000256" key="4">
    <source>
        <dbReference type="ARBA" id="ARBA00022801"/>
    </source>
</evidence>
<comment type="catalytic activity">
    <reaction evidence="5 6">
        <text>Release of N-terminal amino acids, preferentially methionine, from peptides and arylamides.</text>
        <dbReference type="EC" id="3.4.11.18"/>
    </reaction>
</comment>
<evidence type="ECO:0000313" key="9">
    <source>
        <dbReference type="Proteomes" id="UP001152798"/>
    </source>
</evidence>
<dbReference type="PROSITE" id="PS00680">
    <property type="entry name" value="MAP_1"/>
    <property type="match status" value="1"/>
</dbReference>
<dbReference type="InterPro" id="IPR001714">
    <property type="entry name" value="Pept_M24_MAP"/>
</dbReference>
<dbReference type="GO" id="GO:0004239">
    <property type="term" value="F:initiator methionyl aminopeptidase activity"/>
    <property type="evidence" value="ECO:0007669"/>
    <property type="project" value="UniProtKB-UniRule"/>
</dbReference>